<protein>
    <submittedName>
        <fullName evidence="1">Uncharacterized protein</fullName>
    </submittedName>
</protein>
<dbReference type="GeneID" id="77468726"/>
<reference evidence="2" key="1">
    <citation type="journal article" date="2018" name="MSphere">
        <title>Fusobacterium Genomics Using MinION and Illumina Sequencing Enables Genome Completion and Correction.</title>
        <authorList>
            <person name="Todd S.M."/>
            <person name="Settlage R.E."/>
            <person name="Lahmers K.K."/>
            <person name="Slade D.J."/>
        </authorList>
    </citation>
    <scope>NUCLEOTIDE SEQUENCE [LARGE SCALE GENOMIC DNA]</scope>
    <source>
        <strain evidence="2">ATCC 27725</strain>
    </source>
</reference>
<dbReference type="Proteomes" id="UP000241238">
    <property type="component" value="Chromosome"/>
</dbReference>
<organism evidence="1 2">
    <name type="scientific">Fusobacterium varium ATCC 27725</name>
    <dbReference type="NCBI Taxonomy" id="469618"/>
    <lineage>
        <taxon>Bacteria</taxon>
        <taxon>Fusobacteriati</taxon>
        <taxon>Fusobacteriota</taxon>
        <taxon>Fusobacteriia</taxon>
        <taxon>Fusobacteriales</taxon>
        <taxon>Fusobacteriaceae</taxon>
        <taxon>Fusobacterium</taxon>
    </lineage>
</organism>
<dbReference type="RefSeq" id="WP_005948275.1">
    <property type="nucleotide sequence ID" value="NZ_CP028103.1"/>
</dbReference>
<evidence type="ECO:0000313" key="2">
    <source>
        <dbReference type="Proteomes" id="UP000241238"/>
    </source>
</evidence>
<gene>
    <name evidence="1" type="ORF">C4N18_12035</name>
</gene>
<keyword evidence="2" id="KW-1185">Reference proteome</keyword>
<sequence length="106" mass="11981">MKKIMIVLAIFMFSLNIWASVIGTTLEGYIFARNKDQMIRLVGYVRNGDKESFLKYVKELQVTGEGGALDDGLKVEIINNDLGLVEIRLVGRTETVWTVTEAIKRD</sequence>
<dbReference type="EMBL" id="CP028103">
    <property type="protein sequence ID" value="AVQ31911.1"/>
    <property type="molecule type" value="Genomic_DNA"/>
</dbReference>
<name>A0ABM6U6G2_FUSVA</name>
<proteinExistence type="predicted"/>
<evidence type="ECO:0000313" key="1">
    <source>
        <dbReference type="EMBL" id="AVQ31911.1"/>
    </source>
</evidence>
<accession>A0ABM6U6G2</accession>